<feature type="domain" description="Glycosyl transferase family 3 N-terminal" evidence="11">
    <location>
        <begin position="3"/>
        <end position="65"/>
    </location>
</feature>
<feature type="binding site" evidence="9">
    <location>
        <begin position="90"/>
        <end position="93"/>
    </location>
    <ligand>
        <name>5-phospho-alpha-D-ribose 1-diphosphate</name>
        <dbReference type="ChEBI" id="CHEBI:58017"/>
    </ligand>
</feature>
<name>A0A7G6E2I2_THEFR</name>
<dbReference type="AlphaFoldDB" id="A0A7G6E2I2"/>
<evidence type="ECO:0000256" key="7">
    <source>
        <dbReference type="ARBA" id="ARBA00052328"/>
    </source>
</evidence>
<dbReference type="Pfam" id="PF00591">
    <property type="entry name" value="Glycos_transf_3"/>
    <property type="match status" value="1"/>
</dbReference>
<comment type="function">
    <text evidence="9">Catalyzes the transfer of the phosphoribosyl group of 5-phosphorylribose-1-pyrophosphate (PRPP) to anthranilate to yield N-(5'-phosphoribosyl)-anthranilate (PRA).</text>
</comment>
<dbReference type="GO" id="GO:0005829">
    <property type="term" value="C:cytosol"/>
    <property type="evidence" value="ECO:0007669"/>
    <property type="project" value="TreeGrafter"/>
</dbReference>
<feature type="binding site" evidence="9">
    <location>
        <position position="166"/>
    </location>
    <ligand>
        <name>anthranilate</name>
        <dbReference type="ChEBI" id="CHEBI:16567"/>
        <label>2</label>
    </ligand>
</feature>
<dbReference type="SUPFAM" id="SSF52418">
    <property type="entry name" value="Nucleoside phosphorylase/phosphoribosyltransferase catalytic domain"/>
    <property type="match status" value="1"/>
</dbReference>
<feature type="binding site" evidence="9">
    <location>
        <position position="88"/>
    </location>
    <ligand>
        <name>5-phospho-alpha-D-ribose 1-diphosphate</name>
        <dbReference type="ChEBI" id="CHEBI:58017"/>
    </ligand>
</feature>
<dbReference type="PANTHER" id="PTHR43285:SF2">
    <property type="entry name" value="ANTHRANILATE PHOSPHORIBOSYLTRANSFERASE"/>
    <property type="match status" value="1"/>
</dbReference>
<keyword evidence="6 9" id="KW-0057">Aromatic amino acid biosynthesis</keyword>
<dbReference type="Pfam" id="PF02885">
    <property type="entry name" value="Glycos_trans_3N"/>
    <property type="match status" value="1"/>
</dbReference>
<feature type="binding site" evidence="9">
    <location>
        <position position="226"/>
    </location>
    <ligand>
        <name>Mg(2+)</name>
        <dbReference type="ChEBI" id="CHEBI:18420"/>
        <label>1</label>
    </ligand>
</feature>
<dbReference type="InterPro" id="IPR017459">
    <property type="entry name" value="Glycosyl_Trfase_fam3_N_dom"/>
</dbReference>
<dbReference type="UniPathway" id="UPA00035">
    <property type="reaction ID" value="UER00041"/>
</dbReference>
<dbReference type="Gene3D" id="3.40.1030.10">
    <property type="entry name" value="Nucleoside phosphorylase/phosphoribosyltransferase catalytic domain"/>
    <property type="match status" value="1"/>
</dbReference>
<organism evidence="12 13">
    <name type="scientific">Thermanaerosceptrum fracticalcis</name>
    <dbReference type="NCBI Taxonomy" id="1712410"/>
    <lineage>
        <taxon>Bacteria</taxon>
        <taxon>Bacillati</taxon>
        <taxon>Bacillota</taxon>
        <taxon>Clostridia</taxon>
        <taxon>Eubacteriales</taxon>
        <taxon>Peptococcaceae</taxon>
        <taxon>Thermanaerosceptrum</taxon>
    </lineage>
</organism>
<accession>A0A7G6E2I2</accession>
<evidence type="ECO:0000256" key="1">
    <source>
        <dbReference type="ARBA" id="ARBA00004907"/>
    </source>
</evidence>
<keyword evidence="4 9" id="KW-0808">Transferase</keyword>
<dbReference type="RefSeq" id="WP_034421949.1">
    <property type="nucleotide sequence ID" value="NZ_CP045798.1"/>
</dbReference>
<comment type="similarity">
    <text evidence="8">In the C-terminal section; belongs to the anthranilate phosphoribosyltransferase family.</text>
</comment>
<evidence type="ECO:0000313" key="13">
    <source>
        <dbReference type="Proteomes" id="UP000515847"/>
    </source>
</evidence>
<comment type="pathway">
    <text evidence="1 9">Amino-acid biosynthesis; L-tryptophan biosynthesis; L-tryptophan from chorismate: step 2/5.</text>
</comment>
<dbReference type="InterPro" id="IPR005940">
    <property type="entry name" value="Anthranilate_Pribosyl_Tfrase"/>
</dbReference>
<feature type="binding site" evidence="9">
    <location>
        <position position="80"/>
    </location>
    <ligand>
        <name>5-phospho-alpha-D-ribose 1-diphosphate</name>
        <dbReference type="ChEBI" id="CHEBI:58017"/>
    </ligand>
</feature>
<keyword evidence="9" id="KW-0460">Magnesium</keyword>
<dbReference type="Proteomes" id="UP000515847">
    <property type="component" value="Chromosome"/>
</dbReference>
<comment type="catalytic activity">
    <reaction evidence="7 9">
        <text>N-(5-phospho-beta-D-ribosyl)anthranilate + diphosphate = 5-phospho-alpha-D-ribose 1-diphosphate + anthranilate</text>
        <dbReference type="Rhea" id="RHEA:11768"/>
        <dbReference type="ChEBI" id="CHEBI:16567"/>
        <dbReference type="ChEBI" id="CHEBI:18277"/>
        <dbReference type="ChEBI" id="CHEBI:33019"/>
        <dbReference type="ChEBI" id="CHEBI:58017"/>
        <dbReference type="EC" id="2.4.2.18"/>
    </reaction>
</comment>
<dbReference type="InterPro" id="IPR036320">
    <property type="entry name" value="Glycosyl_Trfase_fam3_N_dom_sf"/>
</dbReference>
<evidence type="ECO:0000256" key="8">
    <source>
        <dbReference type="ARBA" id="ARBA00061188"/>
    </source>
</evidence>
<dbReference type="HAMAP" id="MF_00211">
    <property type="entry name" value="TrpD"/>
    <property type="match status" value="1"/>
</dbReference>
<keyword evidence="2 9" id="KW-0028">Amino-acid biosynthesis</keyword>
<dbReference type="KEGG" id="tfr:BR63_08155"/>
<dbReference type="Gene3D" id="1.20.970.10">
    <property type="entry name" value="Transferase, Pyrimidine Nucleoside Phosphorylase, Chain C"/>
    <property type="match status" value="1"/>
</dbReference>
<sequence>MIKEIIHKVVMGENLSFTEARDVMEQVMEGKATPAQIGSLLTALRMKGETVEEIAGCAETMRTKALPITSKHSTLIDTCGTGGDGSGTFNISTTVAFVVAGAGLPVAKHGNRSVSSKSGSADLLEALGVKIDLSPSEVEIILNEIGIGFLYAPVFHQAMKHAIGPRREVGIRSIFNILGPLTNPARAKVQVLGVYDPDLTEIMAQVLERLGVESAYVVHGAGGLDEISTLGPTKISCLQQGSIKTFTIYPEDFGLARVTLQDLQGGDAHHNAQITRSVLAGKKGPYRDIVLLNAAAAFVAAGIAKDLAFGVKMAGNSIDSGQALEKLEQLIEATNGIKH</sequence>
<keyword evidence="9" id="KW-0479">Metal-binding</keyword>
<feature type="domain" description="Glycosyl transferase family 3" evidence="10">
    <location>
        <begin position="74"/>
        <end position="324"/>
    </location>
</feature>
<dbReference type="EC" id="2.4.2.18" evidence="9"/>
<dbReference type="OrthoDB" id="9806430at2"/>
<comment type="subunit">
    <text evidence="9">Homodimer.</text>
</comment>
<feature type="binding site" evidence="9">
    <location>
        <position position="225"/>
    </location>
    <ligand>
        <name>Mg(2+)</name>
        <dbReference type="ChEBI" id="CHEBI:18420"/>
        <label>2</label>
    </ligand>
</feature>
<feature type="binding site" evidence="9">
    <location>
        <position position="92"/>
    </location>
    <ligand>
        <name>Mg(2+)</name>
        <dbReference type="ChEBI" id="CHEBI:18420"/>
        <label>1</label>
    </ligand>
</feature>
<evidence type="ECO:0000256" key="4">
    <source>
        <dbReference type="ARBA" id="ARBA00022679"/>
    </source>
</evidence>
<evidence type="ECO:0000256" key="3">
    <source>
        <dbReference type="ARBA" id="ARBA00022676"/>
    </source>
</evidence>
<proteinExistence type="inferred from homology"/>
<evidence type="ECO:0000256" key="5">
    <source>
        <dbReference type="ARBA" id="ARBA00022822"/>
    </source>
</evidence>
<feature type="binding site" evidence="9">
    <location>
        <position position="226"/>
    </location>
    <ligand>
        <name>Mg(2+)</name>
        <dbReference type="ChEBI" id="CHEBI:18420"/>
        <label>2</label>
    </ligand>
</feature>
<dbReference type="FunFam" id="3.40.1030.10:FF:000002">
    <property type="entry name" value="Anthranilate phosphoribosyltransferase"/>
    <property type="match status" value="1"/>
</dbReference>
<evidence type="ECO:0000313" key="12">
    <source>
        <dbReference type="EMBL" id="QNB46286.1"/>
    </source>
</evidence>
<dbReference type="InterPro" id="IPR035902">
    <property type="entry name" value="Nuc_phospho_transferase"/>
</dbReference>
<dbReference type="GO" id="GO:0004048">
    <property type="term" value="F:anthranilate phosphoribosyltransferase activity"/>
    <property type="evidence" value="ECO:0007669"/>
    <property type="project" value="UniProtKB-UniRule"/>
</dbReference>
<keyword evidence="3 9" id="KW-0328">Glycosyltransferase</keyword>
<comment type="similarity">
    <text evidence="9">Belongs to the anthranilate phosphoribosyltransferase family.</text>
</comment>
<evidence type="ECO:0000256" key="9">
    <source>
        <dbReference type="HAMAP-Rule" id="MF_00211"/>
    </source>
</evidence>
<dbReference type="GO" id="GO:0000287">
    <property type="term" value="F:magnesium ion binding"/>
    <property type="evidence" value="ECO:0007669"/>
    <property type="project" value="UniProtKB-UniRule"/>
</dbReference>
<comment type="caution">
    <text evidence="9">Lacks conserved residue(s) required for the propagation of feature annotation.</text>
</comment>
<dbReference type="PANTHER" id="PTHR43285">
    <property type="entry name" value="ANTHRANILATE PHOSPHORIBOSYLTRANSFERASE"/>
    <property type="match status" value="1"/>
</dbReference>
<dbReference type="InterPro" id="IPR000312">
    <property type="entry name" value="Glycosyl_Trfase_fam3"/>
</dbReference>
<gene>
    <name evidence="9 12" type="primary">trpD</name>
    <name evidence="12" type="ORF">BR63_08155</name>
</gene>
<reference evidence="12 13" key="1">
    <citation type="journal article" date="2019" name="Front. Microbiol.">
        <title>Thermoanaerosceptrum fracticalcis gen. nov. sp. nov., a Novel Fumarate-Fermenting Microorganism From a Deep Fractured Carbonate Aquifer of the US Great Basin.</title>
        <authorList>
            <person name="Hamilton-Brehm S.D."/>
            <person name="Stewart L.E."/>
            <person name="Zavarin M."/>
            <person name="Caldwell M."/>
            <person name="Lawson P.A."/>
            <person name="Onstott T.C."/>
            <person name="Grzymski J."/>
            <person name="Neveux I."/>
            <person name="Lollar B.S."/>
            <person name="Russell C.E."/>
            <person name="Moser D.P."/>
        </authorList>
    </citation>
    <scope>NUCLEOTIDE SEQUENCE [LARGE SCALE GENOMIC DNA]</scope>
    <source>
        <strain evidence="12 13">DRI-13</strain>
    </source>
</reference>
<dbReference type="SUPFAM" id="SSF47648">
    <property type="entry name" value="Nucleoside phosphorylase/phosphoribosyltransferase N-terminal domain"/>
    <property type="match status" value="1"/>
</dbReference>
<evidence type="ECO:0000256" key="2">
    <source>
        <dbReference type="ARBA" id="ARBA00022605"/>
    </source>
</evidence>
<comment type="cofactor">
    <cofactor evidence="9">
        <name>Mg(2+)</name>
        <dbReference type="ChEBI" id="CHEBI:18420"/>
    </cofactor>
    <text evidence="9">Binds 2 magnesium ions per monomer.</text>
</comment>
<dbReference type="GO" id="GO:0000162">
    <property type="term" value="P:L-tryptophan biosynthetic process"/>
    <property type="evidence" value="ECO:0007669"/>
    <property type="project" value="UniProtKB-UniRule"/>
</dbReference>
<feature type="binding site" evidence="9">
    <location>
        <position position="111"/>
    </location>
    <ligand>
        <name>anthranilate</name>
        <dbReference type="ChEBI" id="CHEBI:16567"/>
        <label>1</label>
    </ligand>
</feature>
<evidence type="ECO:0000259" key="10">
    <source>
        <dbReference type="Pfam" id="PF00591"/>
    </source>
</evidence>
<keyword evidence="5 9" id="KW-0822">Tryptophan biosynthesis</keyword>
<feature type="binding site" evidence="9">
    <location>
        <position position="80"/>
    </location>
    <ligand>
        <name>anthranilate</name>
        <dbReference type="ChEBI" id="CHEBI:16567"/>
        <label>1</label>
    </ligand>
</feature>
<feature type="binding site" evidence="9">
    <location>
        <position position="120"/>
    </location>
    <ligand>
        <name>5-phospho-alpha-D-ribose 1-diphosphate</name>
        <dbReference type="ChEBI" id="CHEBI:58017"/>
    </ligand>
</feature>
<dbReference type="EMBL" id="CP045798">
    <property type="protein sequence ID" value="QNB46286.1"/>
    <property type="molecule type" value="Genomic_DNA"/>
</dbReference>
<evidence type="ECO:0000259" key="11">
    <source>
        <dbReference type="Pfam" id="PF02885"/>
    </source>
</evidence>
<feature type="binding site" evidence="9">
    <location>
        <begin position="83"/>
        <end position="84"/>
    </location>
    <ligand>
        <name>5-phospho-alpha-D-ribose 1-diphosphate</name>
        <dbReference type="ChEBI" id="CHEBI:58017"/>
    </ligand>
</feature>
<keyword evidence="13" id="KW-1185">Reference proteome</keyword>
<evidence type="ECO:0000256" key="6">
    <source>
        <dbReference type="ARBA" id="ARBA00023141"/>
    </source>
</evidence>
<dbReference type="NCBIfam" id="TIGR01245">
    <property type="entry name" value="trpD"/>
    <property type="match status" value="1"/>
</dbReference>
<feature type="binding site" evidence="9">
    <location>
        <begin position="108"/>
        <end position="116"/>
    </location>
    <ligand>
        <name>5-phospho-alpha-D-ribose 1-diphosphate</name>
        <dbReference type="ChEBI" id="CHEBI:58017"/>
    </ligand>
</feature>
<protein>
    <recommendedName>
        <fullName evidence="9">Anthranilate phosphoribosyltransferase</fullName>
        <ecNumber evidence="9">2.4.2.18</ecNumber>
    </recommendedName>
</protein>